<accession>A0AB34GZW4</accession>
<organism evidence="2 3">
    <name type="scientific">Eschrichtius robustus</name>
    <name type="common">California gray whale</name>
    <name type="synonym">Eschrichtius gibbosus</name>
    <dbReference type="NCBI Taxonomy" id="9764"/>
    <lineage>
        <taxon>Eukaryota</taxon>
        <taxon>Metazoa</taxon>
        <taxon>Chordata</taxon>
        <taxon>Craniata</taxon>
        <taxon>Vertebrata</taxon>
        <taxon>Euteleostomi</taxon>
        <taxon>Mammalia</taxon>
        <taxon>Eutheria</taxon>
        <taxon>Laurasiatheria</taxon>
        <taxon>Artiodactyla</taxon>
        <taxon>Whippomorpha</taxon>
        <taxon>Cetacea</taxon>
        <taxon>Mysticeti</taxon>
        <taxon>Eschrichtiidae</taxon>
        <taxon>Eschrichtius</taxon>
    </lineage>
</organism>
<evidence type="ECO:0000313" key="2">
    <source>
        <dbReference type="EMBL" id="KAJ8784175.1"/>
    </source>
</evidence>
<keyword evidence="3" id="KW-1185">Reference proteome</keyword>
<evidence type="ECO:0000256" key="1">
    <source>
        <dbReference type="SAM" id="MobiDB-lite"/>
    </source>
</evidence>
<protein>
    <submittedName>
        <fullName evidence="2">Uncharacterized protein</fullName>
    </submittedName>
</protein>
<sequence>MSAWGRGSGTPQEDPGSAQASTSRPFNRSGTVIGQEEGDVTADCRGLSRYGRLRCHAAPHQRAGGPVTAAAKKVAAARVAAASVQGKVSSRTVRCAPSRSTYITFI</sequence>
<dbReference type="AlphaFoldDB" id="A0AB34GZW4"/>
<name>A0AB34GZW4_ESCRO</name>
<dbReference type="Proteomes" id="UP001159641">
    <property type="component" value="Unassembled WGS sequence"/>
</dbReference>
<feature type="compositionally biased region" description="Polar residues" evidence="1">
    <location>
        <begin position="18"/>
        <end position="32"/>
    </location>
</feature>
<evidence type="ECO:0000313" key="3">
    <source>
        <dbReference type="Proteomes" id="UP001159641"/>
    </source>
</evidence>
<reference evidence="2 3" key="1">
    <citation type="submission" date="2022-11" db="EMBL/GenBank/DDBJ databases">
        <title>Whole genome sequence of Eschrichtius robustus ER-17-0199.</title>
        <authorList>
            <person name="Bruniche-Olsen A."/>
            <person name="Black A.N."/>
            <person name="Fields C.J."/>
            <person name="Walden K."/>
            <person name="Dewoody J.A."/>
        </authorList>
    </citation>
    <scope>NUCLEOTIDE SEQUENCE [LARGE SCALE GENOMIC DNA]</scope>
    <source>
        <strain evidence="2">ER-17-0199</strain>
        <tissue evidence="2">Blubber</tissue>
    </source>
</reference>
<gene>
    <name evidence="2" type="ORF">J1605_008505</name>
</gene>
<dbReference type="EMBL" id="JAIQCJ010002068">
    <property type="protein sequence ID" value="KAJ8784175.1"/>
    <property type="molecule type" value="Genomic_DNA"/>
</dbReference>
<comment type="caution">
    <text evidence="2">The sequence shown here is derived from an EMBL/GenBank/DDBJ whole genome shotgun (WGS) entry which is preliminary data.</text>
</comment>
<proteinExistence type="predicted"/>
<feature type="region of interest" description="Disordered" evidence="1">
    <location>
        <begin position="1"/>
        <end position="38"/>
    </location>
</feature>